<evidence type="ECO:0000256" key="8">
    <source>
        <dbReference type="ARBA" id="ARBA00022741"/>
    </source>
</evidence>
<dbReference type="InterPro" id="IPR004358">
    <property type="entry name" value="Sig_transdc_His_kin-like_C"/>
</dbReference>
<dbReference type="PANTHER" id="PTHR45528">
    <property type="entry name" value="SENSOR HISTIDINE KINASE CPXA"/>
    <property type="match status" value="1"/>
</dbReference>
<comment type="catalytic activity">
    <reaction evidence="1">
        <text>ATP + protein L-histidine = ADP + protein N-phospho-L-histidine.</text>
        <dbReference type="EC" id="2.7.13.3"/>
    </reaction>
</comment>
<evidence type="ECO:0000313" key="17">
    <source>
        <dbReference type="Proteomes" id="UP001597251"/>
    </source>
</evidence>
<evidence type="ECO:0000256" key="13">
    <source>
        <dbReference type="ARBA" id="ARBA00023136"/>
    </source>
</evidence>
<keyword evidence="10" id="KW-0067">ATP-binding</keyword>
<dbReference type="InterPro" id="IPR005467">
    <property type="entry name" value="His_kinase_dom"/>
</dbReference>
<dbReference type="PANTHER" id="PTHR45528:SF1">
    <property type="entry name" value="SENSOR HISTIDINE KINASE CPXA"/>
    <property type="match status" value="1"/>
</dbReference>
<evidence type="ECO:0000313" key="16">
    <source>
        <dbReference type="EMBL" id="MFD1417574.1"/>
    </source>
</evidence>
<dbReference type="EMBL" id="JBHTOI010000005">
    <property type="protein sequence ID" value="MFD1417574.1"/>
    <property type="molecule type" value="Genomic_DNA"/>
</dbReference>
<dbReference type="InterPro" id="IPR003594">
    <property type="entry name" value="HATPase_dom"/>
</dbReference>
<evidence type="ECO:0000256" key="2">
    <source>
        <dbReference type="ARBA" id="ARBA00004651"/>
    </source>
</evidence>
<dbReference type="InterPro" id="IPR050398">
    <property type="entry name" value="HssS/ArlS-like"/>
</dbReference>
<gene>
    <name evidence="16" type="ORF">ACFQ42_02210</name>
</gene>
<evidence type="ECO:0000256" key="1">
    <source>
        <dbReference type="ARBA" id="ARBA00000085"/>
    </source>
</evidence>
<dbReference type="SUPFAM" id="SSF55874">
    <property type="entry name" value="ATPase domain of HSP90 chaperone/DNA topoisomerase II/histidine kinase"/>
    <property type="match status" value="1"/>
</dbReference>
<keyword evidence="12" id="KW-0902">Two-component regulatory system</keyword>
<keyword evidence="17" id="KW-1185">Reference proteome</keyword>
<evidence type="ECO:0000259" key="15">
    <source>
        <dbReference type="PROSITE" id="PS50109"/>
    </source>
</evidence>
<accession>A0ABW4BT14</accession>
<evidence type="ECO:0000256" key="9">
    <source>
        <dbReference type="ARBA" id="ARBA00022777"/>
    </source>
</evidence>
<dbReference type="PRINTS" id="PR00344">
    <property type="entry name" value="BCTRLSENSOR"/>
</dbReference>
<evidence type="ECO:0000256" key="12">
    <source>
        <dbReference type="ARBA" id="ARBA00023012"/>
    </source>
</evidence>
<evidence type="ECO:0000256" key="6">
    <source>
        <dbReference type="ARBA" id="ARBA00022679"/>
    </source>
</evidence>
<proteinExistence type="predicted"/>
<evidence type="ECO:0000256" key="11">
    <source>
        <dbReference type="ARBA" id="ARBA00022989"/>
    </source>
</evidence>
<comment type="subcellular location">
    <subcellularLocation>
        <location evidence="2">Cell membrane</location>
        <topology evidence="2">Multi-pass membrane protein</topology>
    </subcellularLocation>
</comment>
<dbReference type="Gene3D" id="3.30.565.10">
    <property type="entry name" value="Histidine kinase-like ATPase, C-terminal domain"/>
    <property type="match status" value="1"/>
</dbReference>
<protein>
    <recommendedName>
        <fullName evidence="3">histidine kinase</fullName>
        <ecNumber evidence="3">2.7.13.3</ecNumber>
    </recommendedName>
</protein>
<name>A0ABW4BT14_9LACO</name>
<sequence length="376" mass="42494">MDKKIQLSSKEKGVLLAEGIGTFLLFQIVNIILIVISELFYNNQNFGDINSVIAVLRSDLTHSTFWGIWFFLAVVILIELTVSINVAIKSYQQYEVHKVEKQLEIIAAGKLDQRIDLKVNKKLQGVVNSINLLISNTDEHIEEQKRSEKSKDELITNVSHDIRTPLTSIIGYLGLIESQNYQDIEQILKYTHVAYKKSLEMQNLVNSLFEYANVQHATSKLNSTHFDMVQMLEQLSADFELEAKKRNIKVNVVSDPKRIMMHGDTEKLGRTFNNLITNAFKYGAGATDLYLEAKEEKSEVVVTIANNGRQIPKESLPNLFDRFYRVEDSRSKKTGGTGLGLAIAKSMIEMHGGTITAASDKKLTSFTIRFPLTSEE</sequence>
<dbReference type="InterPro" id="IPR003661">
    <property type="entry name" value="HisK_dim/P_dom"/>
</dbReference>
<feature type="domain" description="Histidine kinase" evidence="15">
    <location>
        <begin position="157"/>
        <end position="374"/>
    </location>
</feature>
<organism evidence="16 17">
    <name type="scientific">Companilactobacillus keshanensis</name>
    <dbReference type="NCBI Taxonomy" id="2486003"/>
    <lineage>
        <taxon>Bacteria</taxon>
        <taxon>Bacillati</taxon>
        <taxon>Bacillota</taxon>
        <taxon>Bacilli</taxon>
        <taxon>Lactobacillales</taxon>
        <taxon>Lactobacillaceae</taxon>
        <taxon>Companilactobacillus</taxon>
    </lineage>
</organism>
<evidence type="ECO:0000256" key="4">
    <source>
        <dbReference type="ARBA" id="ARBA00022475"/>
    </source>
</evidence>
<dbReference type="Pfam" id="PF02518">
    <property type="entry name" value="HATPase_c"/>
    <property type="match status" value="1"/>
</dbReference>
<keyword evidence="4" id="KW-1003">Cell membrane</keyword>
<keyword evidence="5" id="KW-0597">Phosphoprotein</keyword>
<keyword evidence="11 14" id="KW-1133">Transmembrane helix</keyword>
<dbReference type="InterPro" id="IPR036097">
    <property type="entry name" value="HisK_dim/P_sf"/>
</dbReference>
<feature type="transmembrane region" description="Helical" evidence="14">
    <location>
        <begin position="66"/>
        <end position="88"/>
    </location>
</feature>
<dbReference type="InterPro" id="IPR036890">
    <property type="entry name" value="HATPase_C_sf"/>
</dbReference>
<keyword evidence="8" id="KW-0547">Nucleotide-binding</keyword>
<dbReference type="CDD" id="cd00075">
    <property type="entry name" value="HATPase"/>
    <property type="match status" value="1"/>
</dbReference>
<feature type="transmembrane region" description="Helical" evidence="14">
    <location>
        <begin position="20"/>
        <end position="41"/>
    </location>
</feature>
<dbReference type="SMART" id="SM00388">
    <property type="entry name" value="HisKA"/>
    <property type="match status" value="1"/>
</dbReference>
<keyword evidence="7 14" id="KW-0812">Transmembrane</keyword>
<dbReference type="SUPFAM" id="SSF47384">
    <property type="entry name" value="Homodimeric domain of signal transducing histidine kinase"/>
    <property type="match status" value="1"/>
</dbReference>
<evidence type="ECO:0000256" key="3">
    <source>
        <dbReference type="ARBA" id="ARBA00012438"/>
    </source>
</evidence>
<dbReference type="Gene3D" id="1.10.287.130">
    <property type="match status" value="1"/>
</dbReference>
<keyword evidence="13 14" id="KW-0472">Membrane</keyword>
<dbReference type="Pfam" id="PF00512">
    <property type="entry name" value="HisKA"/>
    <property type="match status" value="1"/>
</dbReference>
<evidence type="ECO:0000256" key="7">
    <source>
        <dbReference type="ARBA" id="ARBA00022692"/>
    </source>
</evidence>
<reference evidence="17" key="1">
    <citation type="journal article" date="2019" name="Int. J. Syst. Evol. Microbiol.">
        <title>The Global Catalogue of Microorganisms (GCM) 10K type strain sequencing project: providing services to taxonomists for standard genome sequencing and annotation.</title>
        <authorList>
            <consortium name="The Broad Institute Genomics Platform"/>
            <consortium name="The Broad Institute Genome Sequencing Center for Infectious Disease"/>
            <person name="Wu L."/>
            <person name="Ma J."/>
        </authorList>
    </citation>
    <scope>NUCLEOTIDE SEQUENCE [LARGE SCALE GENOMIC DNA]</scope>
    <source>
        <strain evidence="17">CCM 8936</strain>
    </source>
</reference>
<dbReference type="EC" id="2.7.13.3" evidence="3"/>
<evidence type="ECO:0000256" key="10">
    <source>
        <dbReference type="ARBA" id="ARBA00022840"/>
    </source>
</evidence>
<comment type="caution">
    <text evidence="16">The sequence shown here is derived from an EMBL/GenBank/DDBJ whole genome shotgun (WGS) entry which is preliminary data.</text>
</comment>
<keyword evidence="6" id="KW-0808">Transferase</keyword>
<evidence type="ECO:0000256" key="14">
    <source>
        <dbReference type="SAM" id="Phobius"/>
    </source>
</evidence>
<dbReference type="SMART" id="SM00387">
    <property type="entry name" value="HATPase_c"/>
    <property type="match status" value="1"/>
</dbReference>
<dbReference type="RefSeq" id="WP_125674681.1">
    <property type="nucleotide sequence ID" value="NZ_JBHTOI010000005.1"/>
</dbReference>
<evidence type="ECO:0000256" key="5">
    <source>
        <dbReference type="ARBA" id="ARBA00022553"/>
    </source>
</evidence>
<dbReference type="Proteomes" id="UP001597251">
    <property type="component" value="Unassembled WGS sequence"/>
</dbReference>
<dbReference type="CDD" id="cd00082">
    <property type="entry name" value="HisKA"/>
    <property type="match status" value="1"/>
</dbReference>
<dbReference type="GO" id="GO:0016301">
    <property type="term" value="F:kinase activity"/>
    <property type="evidence" value="ECO:0007669"/>
    <property type="project" value="UniProtKB-KW"/>
</dbReference>
<keyword evidence="9 16" id="KW-0418">Kinase</keyword>
<dbReference type="PROSITE" id="PS50109">
    <property type="entry name" value="HIS_KIN"/>
    <property type="match status" value="1"/>
</dbReference>